<accession>A0ABW4SC25</accession>
<reference evidence="2" key="1">
    <citation type="journal article" date="2019" name="Int. J. Syst. Evol. Microbiol.">
        <title>The Global Catalogue of Microorganisms (GCM) 10K type strain sequencing project: providing services to taxonomists for standard genome sequencing and annotation.</title>
        <authorList>
            <consortium name="The Broad Institute Genomics Platform"/>
            <consortium name="The Broad Institute Genome Sequencing Center for Infectious Disease"/>
            <person name="Wu L."/>
            <person name="Ma J."/>
        </authorList>
    </citation>
    <scope>NUCLEOTIDE SEQUENCE [LARGE SCALE GENOMIC DNA]</scope>
    <source>
        <strain evidence="2">CGMCC 4.7177</strain>
    </source>
</reference>
<dbReference type="EMBL" id="JBHUGI010000002">
    <property type="protein sequence ID" value="MFD1926505.1"/>
    <property type="molecule type" value="Genomic_DNA"/>
</dbReference>
<dbReference type="Proteomes" id="UP001597218">
    <property type="component" value="Unassembled WGS sequence"/>
</dbReference>
<evidence type="ECO:0000313" key="2">
    <source>
        <dbReference type="Proteomes" id="UP001597218"/>
    </source>
</evidence>
<comment type="caution">
    <text evidence="1">The sequence shown here is derived from an EMBL/GenBank/DDBJ whole genome shotgun (WGS) entry which is preliminary data.</text>
</comment>
<dbReference type="RefSeq" id="WP_381535165.1">
    <property type="nucleotide sequence ID" value="NZ_JBHUGI010000002.1"/>
</dbReference>
<sequence>MVDNKGDNTLLNILKSEIKKDSKVAIASAYFSLFAYHSLKDKLENVDSFRFLYTKPTFYKKEKDLKRQYTIGQDRAEMTYPKFEGNNFEIQLRNKMLSPHIANSAAKWIKDKAQFKTIVDDTSFPKEIVIENKKTSMQVQSEIEFTADGLGITESNRFASFPVLLGDNNFIAQSMGEFNRIWNDEQKVKDVTKEVLGQIELIYKENAPEWCDPLKLEFYIKQLIGWRGDGIGPDSCQPIFV</sequence>
<keyword evidence="2" id="KW-1185">Reference proteome</keyword>
<protein>
    <submittedName>
        <fullName evidence="1">Uncharacterized protein</fullName>
    </submittedName>
</protein>
<organism evidence="1 2">
    <name type="scientific">Sporosarcina siberiensis</name>
    <dbReference type="NCBI Taxonomy" id="1365606"/>
    <lineage>
        <taxon>Bacteria</taxon>
        <taxon>Bacillati</taxon>
        <taxon>Bacillota</taxon>
        <taxon>Bacilli</taxon>
        <taxon>Bacillales</taxon>
        <taxon>Caryophanaceae</taxon>
        <taxon>Sporosarcina</taxon>
    </lineage>
</organism>
<proteinExistence type="predicted"/>
<dbReference type="CDD" id="cd10311">
    <property type="entry name" value="PLDc_N_DEXD_c"/>
    <property type="match status" value="1"/>
</dbReference>
<gene>
    <name evidence="1" type="ORF">ACFSFY_00260</name>
</gene>
<evidence type="ECO:0000313" key="1">
    <source>
        <dbReference type="EMBL" id="MFD1926505.1"/>
    </source>
</evidence>
<name>A0ABW4SC25_9BACL</name>